<feature type="transmembrane region" description="Helical" evidence="1">
    <location>
        <begin position="111"/>
        <end position="130"/>
    </location>
</feature>
<name>A0ABX1JR79_9MICC</name>
<accession>A0ABX1JR79</accession>
<reference evidence="2 3" key="1">
    <citation type="submission" date="2020-04" db="EMBL/GenBank/DDBJ databases">
        <authorList>
            <person name="Liu S."/>
        </authorList>
    </citation>
    <scope>NUCLEOTIDE SEQUENCE [LARGE SCALE GENOMIC DNA]</scope>
    <source>
        <strain evidence="2 3">CGMCC 1.15091</strain>
    </source>
</reference>
<organism evidence="2 3">
    <name type="scientific">Arthrobacter deserti</name>
    <dbReference type="NCBI Taxonomy" id="1742687"/>
    <lineage>
        <taxon>Bacteria</taxon>
        <taxon>Bacillati</taxon>
        <taxon>Actinomycetota</taxon>
        <taxon>Actinomycetes</taxon>
        <taxon>Micrococcales</taxon>
        <taxon>Micrococcaceae</taxon>
        <taxon>Arthrobacter</taxon>
    </lineage>
</organism>
<keyword evidence="1" id="KW-0472">Membrane</keyword>
<feature type="transmembrane region" description="Helical" evidence="1">
    <location>
        <begin position="47"/>
        <end position="66"/>
    </location>
</feature>
<feature type="transmembrane region" description="Helical" evidence="1">
    <location>
        <begin position="12"/>
        <end position="35"/>
    </location>
</feature>
<evidence type="ECO:0000313" key="3">
    <source>
        <dbReference type="Proteomes" id="UP000523795"/>
    </source>
</evidence>
<feature type="transmembrane region" description="Helical" evidence="1">
    <location>
        <begin position="72"/>
        <end position="90"/>
    </location>
</feature>
<proteinExistence type="predicted"/>
<gene>
    <name evidence="2" type="ORF">HER39_09880</name>
</gene>
<keyword evidence="1" id="KW-1133">Transmembrane helix</keyword>
<comment type="caution">
    <text evidence="2">The sequence shown here is derived from an EMBL/GenBank/DDBJ whole genome shotgun (WGS) entry which is preliminary data.</text>
</comment>
<evidence type="ECO:0008006" key="4">
    <source>
        <dbReference type="Google" id="ProtNLM"/>
    </source>
</evidence>
<evidence type="ECO:0000256" key="1">
    <source>
        <dbReference type="SAM" id="Phobius"/>
    </source>
</evidence>
<dbReference type="EMBL" id="JAAZSR010000137">
    <property type="protein sequence ID" value="NKX50869.1"/>
    <property type="molecule type" value="Genomic_DNA"/>
</dbReference>
<feature type="transmembrane region" description="Helical" evidence="1">
    <location>
        <begin position="136"/>
        <end position="158"/>
    </location>
</feature>
<keyword evidence="1" id="KW-0812">Transmembrane</keyword>
<sequence>MENAFADWSDFNVAVAGAGAALAGLLIVAMSVNIAETLNAATLPARAGASVGTVMLAVAASCLALVPGQPVWLLGAEVLAGAGVVWLLEAHAARPILREPGQRGAVRAMKVLVGALPPAVFTAGAALLAAGADSAYAWVAAGSVLAFLGAVLFSWIALVENHR</sequence>
<evidence type="ECO:0000313" key="2">
    <source>
        <dbReference type="EMBL" id="NKX50869.1"/>
    </source>
</evidence>
<protein>
    <recommendedName>
        <fullName evidence="4">Modulator of FtsH protease</fullName>
    </recommendedName>
</protein>
<dbReference type="Proteomes" id="UP000523795">
    <property type="component" value="Unassembled WGS sequence"/>
</dbReference>
<keyword evidence="3" id="KW-1185">Reference proteome</keyword>